<evidence type="ECO:0000256" key="3">
    <source>
        <dbReference type="PROSITE-ProRule" id="PRU00339"/>
    </source>
</evidence>
<dbReference type="SUPFAM" id="SSF48452">
    <property type="entry name" value="TPR-like"/>
    <property type="match status" value="1"/>
</dbReference>
<keyword evidence="4" id="KW-0732">Signal</keyword>
<reference evidence="5 6" key="1">
    <citation type="submission" date="2020-08" db="EMBL/GenBank/DDBJ databases">
        <title>Genomic Encyclopedia of Type Strains, Phase IV (KMG-V): Genome sequencing to study the core and pangenomes of soil and plant-associated prokaryotes.</title>
        <authorList>
            <person name="Whitman W."/>
        </authorList>
    </citation>
    <scope>NUCLEOTIDE SEQUENCE [LARGE SCALE GENOMIC DNA]</scope>
    <source>
        <strain evidence="5 6">M8UP14</strain>
    </source>
</reference>
<evidence type="ECO:0000313" key="6">
    <source>
        <dbReference type="Proteomes" id="UP000540989"/>
    </source>
</evidence>
<feature type="signal peptide" evidence="4">
    <location>
        <begin position="1"/>
        <end position="26"/>
    </location>
</feature>
<feature type="repeat" description="TPR" evidence="3">
    <location>
        <begin position="107"/>
        <end position="140"/>
    </location>
</feature>
<protein>
    <submittedName>
        <fullName evidence="5">Tetratricopeptide (TPR) repeat protein</fullName>
    </submittedName>
</protein>
<dbReference type="Gene3D" id="1.25.40.10">
    <property type="entry name" value="Tetratricopeptide repeat domain"/>
    <property type="match status" value="4"/>
</dbReference>
<feature type="repeat" description="TPR" evidence="3">
    <location>
        <begin position="73"/>
        <end position="106"/>
    </location>
</feature>
<accession>A0A7W7Z961</accession>
<dbReference type="Pfam" id="PF13432">
    <property type="entry name" value="TPR_16"/>
    <property type="match status" value="1"/>
</dbReference>
<dbReference type="Pfam" id="PF13374">
    <property type="entry name" value="TPR_10"/>
    <property type="match status" value="1"/>
</dbReference>
<dbReference type="Proteomes" id="UP000540989">
    <property type="component" value="Unassembled WGS sequence"/>
</dbReference>
<dbReference type="SMART" id="SM00028">
    <property type="entry name" value="TPR"/>
    <property type="match status" value="7"/>
</dbReference>
<dbReference type="InterPro" id="IPR019734">
    <property type="entry name" value="TPR_rpt"/>
</dbReference>
<keyword evidence="2 3" id="KW-0802">TPR repeat</keyword>
<dbReference type="InterPro" id="IPR050498">
    <property type="entry name" value="Ycf3"/>
</dbReference>
<sequence>MSAARLSLRLNLSLSLLLVFFVPLSASPQAKGDEVSPAVERLYAEATQAQQANDTATAIAKYQAMIKLAPHLAAAYNNLGMLYFNDRDYEHAVETLDHGLKLHVSMPTATAMLGLSYYQLGQNAKAEPLIKKALSGKPDDDQLELALAQVQIKQSEYQQAAATLNHFLERNPKDQNGWYLLGKTYLQMSQDALGKINQIDPNSVVAHEITGEIDESMHNYELALVEYKKAIELAPNQPGIHLHVANTYWLMTNWEPAEKEFAAELAIDPNNCSARWKLANSMLELNEPADKALAELNQSVERCPNLMQARVDRARALVRLERQQEALPDLKLALLDNPREPSIHFLLASVYRAAGDQAQAAEETKIYARLQREAREAVAAQAADVVRVKKDAQ</sequence>
<gene>
    <name evidence="5" type="ORF">HDF16_000267</name>
</gene>
<evidence type="ECO:0000313" key="5">
    <source>
        <dbReference type="EMBL" id="MBB5055598.1"/>
    </source>
</evidence>
<evidence type="ECO:0000256" key="2">
    <source>
        <dbReference type="ARBA" id="ARBA00022803"/>
    </source>
</evidence>
<keyword evidence="1" id="KW-0677">Repeat</keyword>
<proteinExistence type="predicted"/>
<dbReference type="PANTHER" id="PTHR44858:SF1">
    <property type="entry name" value="UDP-N-ACETYLGLUCOSAMINE--PEPTIDE N-ACETYLGLUCOSAMINYLTRANSFERASE SPINDLY-RELATED"/>
    <property type="match status" value="1"/>
</dbReference>
<organism evidence="5 6">
    <name type="scientific">Granulicella aggregans</name>
    <dbReference type="NCBI Taxonomy" id="474949"/>
    <lineage>
        <taxon>Bacteria</taxon>
        <taxon>Pseudomonadati</taxon>
        <taxon>Acidobacteriota</taxon>
        <taxon>Terriglobia</taxon>
        <taxon>Terriglobales</taxon>
        <taxon>Acidobacteriaceae</taxon>
        <taxon>Granulicella</taxon>
    </lineage>
</organism>
<feature type="repeat" description="TPR" evidence="3">
    <location>
        <begin position="204"/>
        <end position="237"/>
    </location>
</feature>
<name>A0A7W7Z961_9BACT</name>
<dbReference type="RefSeq" id="WP_184213374.1">
    <property type="nucleotide sequence ID" value="NZ_JACHIP010000001.1"/>
</dbReference>
<dbReference type="PANTHER" id="PTHR44858">
    <property type="entry name" value="TETRATRICOPEPTIDE REPEAT PROTEIN 6"/>
    <property type="match status" value="1"/>
</dbReference>
<comment type="caution">
    <text evidence="5">The sequence shown here is derived from an EMBL/GenBank/DDBJ whole genome shotgun (WGS) entry which is preliminary data.</text>
</comment>
<evidence type="ECO:0000256" key="1">
    <source>
        <dbReference type="ARBA" id="ARBA00022737"/>
    </source>
</evidence>
<dbReference type="Pfam" id="PF14559">
    <property type="entry name" value="TPR_19"/>
    <property type="match status" value="1"/>
</dbReference>
<feature type="chain" id="PRO_5031045410" evidence="4">
    <location>
        <begin position="27"/>
        <end position="393"/>
    </location>
</feature>
<dbReference type="PROSITE" id="PS50005">
    <property type="entry name" value="TPR"/>
    <property type="match status" value="3"/>
</dbReference>
<dbReference type="EMBL" id="JACHIP010000001">
    <property type="protein sequence ID" value="MBB5055598.1"/>
    <property type="molecule type" value="Genomic_DNA"/>
</dbReference>
<dbReference type="InterPro" id="IPR011990">
    <property type="entry name" value="TPR-like_helical_dom_sf"/>
</dbReference>
<dbReference type="AlphaFoldDB" id="A0A7W7Z961"/>
<evidence type="ECO:0000256" key="4">
    <source>
        <dbReference type="SAM" id="SignalP"/>
    </source>
</evidence>
<keyword evidence="6" id="KW-1185">Reference proteome</keyword>